<comment type="caution">
    <text evidence="14">The sequence shown here is derived from an EMBL/GenBank/DDBJ whole genome shotgun (WGS) entry which is preliminary data.</text>
</comment>
<keyword evidence="6 10" id="KW-0788">Thiol protease</keyword>
<keyword evidence="4 9" id="KW-0863">Zinc-finger</keyword>
<dbReference type="GO" id="GO:0008270">
    <property type="term" value="F:zinc ion binding"/>
    <property type="evidence" value="ECO:0007669"/>
    <property type="project" value="UniProtKB-KW"/>
</dbReference>
<keyword evidence="3" id="KW-0479">Metal-binding</keyword>
<dbReference type="SUPFAM" id="SSF54001">
    <property type="entry name" value="Cysteine proteinases"/>
    <property type="match status" value="1"/>
</dbReference>
<evidence type="ECO:0000256" key="6">
    <source>
        <dbReference type="ARBA" id="ARBA00022807"/>
    </source>
</evidence>
<feature type="active site" evidence="8 10">
    <location>
        <position position="340"/>
    </location>
</feature>
<evidence type="ECO:0000256" key="4">
    <source>
        <dbReference type="ARBA" id="ARBA00022771"/>
    </source>
</evidence>
<feature type="compositionally biased region" description="Basic and acidic residues" evidence="11">
    <location>
        <begin position="642"/>
        <end position="664"/>
    </location>
</feature>
<dbReference type="EMBL" id="AZST01001411">
    <property type="protein sequence ID" value="KEP45900.1"/>
    <property type="molecule type" value="Genomic_DNA"/>
</dbReference>
<dbReference type="GO" id="GO:0006508">
    <property type="term" value="P:proteolysis"/>
    <property type="evidence" value="ECO:0007669"/>
    <property type="project" value="UniProtKB-KW"/>
</dbReference>
<feature type="compositionally biased region" description="Basic and acidic residues" evidence="11">
    <location>
        <begin position="604"/>
        <end position="631"/>
    </location>
</feature>
<organism evidence="14 15">
    <name type="scientific">Rhizoctonia solani 123E</name>
    <dbReference type="NCBI Taxonomy" id="1423351"/>
    <lineage>
        <taxon>Eukaryota</taxon>
        <taxon>Fungi</taxon>
        <taxon>Dikarya</taxon>
        <taxon>Basidiomycota</taxon>
        <taxon>Agaricomycotina</taxon>
        <taxon>Agaricomycetes</taxon>
        <taxon>Cantharellales</taxon>
        <taxon>Ceratobasidiaceae</taxon>
        <taxon>Rhizoctonia</taxon>
    </lineage>
</organism>
<reference evidence="14 15" key="1">
    <citation type="submission" date="2013-12" db="EMBL/GenBank/DDBJ databases">
        <authorList>
            <person name="Cubeta M."/>
            <person name="Pakala S."/>
            <person name="Fedorova N."/>
            <person name="Thomas E."/>
            <person name="Dean R."/>
            <person name="Jabaji S."/>
            <person name="Neate S."/>
            <person name="Toda T."/>
            <person name="Tavantzis S."/>
            <person name="Vilgalys R."/>
            <person name="Bharathan N."/>
            <person name="Pakala S."/>
            <person name="Losada L.S."/>
            <person name="Zafar N."/>
            <person name="Nierman W."/>
        </authorList>
    </citation>
    <scope>NUCLEOTIDE SEQUENCE [LARGE SCALE GENOMIC DNA]</scope>
    <source>
        <strain evidence="14 15">123E</strain>
    </source>
</reference>
<dbReference type="InterPro" id="IPR038765">
    <property type="entry name" value="Papain-like_cys_pep_sf"/>
</dbReference>
<dbReference type="InterPro" id="IPR000433">
    <property type="entry name" value="Znf_ZZ"/>
</dbReference>
<feature type="region of interest" description="Disordered" evidence="11">
    <location>
        <begin position="581"/>
        <end position="665"/>
    </location>
</feature>
<evidence type="ECO:0000256" key="2">
    <source>
        <dbReference type="ARBA" id="ARBA00022670"/>
    </source>
</evidence>
<feature type="domain" description="Calpain catalytic" evidence="13">
    <location>
        <begin position="114"/>
        <end position="399"/>
    </location>
</feature>
<dbReference type="AlphaFoldDB" id="A0A074RKL4"/>
<comment type="similarity">
    <text evidence="1">Belongs to the peptidase C2 family.</text>
</comment>
<dbReference type="PROSITE" id="PS50203">
    <property type="entry name" value="CALPAIN_CAT"/>
    <property type="match status" value="1"/>
</dbReference>
<dbReference type="Pfam" id="PF00569">
    <property type="entry name" value="ZZ"/>
    <property type="match status" value="1"/>
</dbReference>
<evidence type="ECO:0000313" key="15">
    <source>
        <dbReference type="Proteomes" id="UP000027456"/>
    </source>
</evidence>
<feature type="active site" evidence="8 10">
    <location>
        <position position="320"/>
    </location>
</feature>
<gene>
    <name evidence="14" type="ORF">V565_232420</name>
</gene>
<feature type="active site" evidence="8 10">
    <location>
        <position position="142"/>
    </location>
</feature>
<dbReference type="HOGENOM" id="CLU_006072_2_1_1"/>
<evidence type="ECO:0000256" key="10">
    <source>
        <dbReference type="PROSITE-ProRule" id="PRU00239"/>
    </source>
</evidence>
<dbReference type="InterPro" id="IPR043145">
    <property type="entry name" value="Znf_ZZ_sf"/>
</dbReference>
<dbReference type="InterPro" id="IPR000169">
    <property type="entry name" value="Pept_cys_AS"/>
</dbReference>
<evidence type="ECO:0000259" key="12">
    <source>
        <dbReference type="PROSITE" id="PS50135"/>
    </source>
</evidence>
<dbReference type="PROSITE" id="PS50135">
    <property type="entry name" value="ZF_ZZ_2"/>
    <property type="match status" value="1"/>
</dbReference>
<dbReference type="InterPro" id="IPR001300">
    <property type="entry name" value="Peptidase_C2_calpain_cat"/>
</dbReference>
<dbReference type="Proteomes" id="UP000027456">
    <property type="component" value="Unassembled WGS sequence"/>
</dbReference>
<dbReference type="SMART" id="SM00230">
    <property type="entry name" value="CysPc"/>
    <property type="match status" value="1"/>
</dbReference>
<dbReference type="OrthoDB" id="424753at2759"/>
<evidence type="ECO:0000256" key="5">
    <source>
        <dbReference type="ARBA" id="ARBA00022801"/>
    </source>
</evidence>
<evidence type="ECO:0000256" key="9">
    <source>
        <dbReference type="PROSITE-ProRule" id="PRU00228"/>
    </source>
</evidence>
<dbReference type="STRING" id="1423351.A0A074RKL4"/>
<name>A0A074RKL4_9AGAM</name>
<dbReference type="PANTHER" id="PTHR10183:SF379">
    <property type="entry name" value="CALPAIN-5"/>
    <property type="match status" value="1"/>
</dbReference>
<dbReference type="Pfam" id="PF00648">
    <property type="entry name" value="Peptidase_C2"/>
    <property type="match status" value="1"/>
</dbReference>
<dbReference type="Gene3D" id="3.30.60.90">
    <property type="match status" value="1"/>
</dbReference>
<proteinExistence type="inferred from homology"/>
<accession>A0A074RKL4</accession>
<evidence type="ECO:0000313" key="14">
    <source>
        <dbReference type="EMBL" id="KEP45900.1"/>
    </source>
</evidence>
<evidence type="ECO:0000256" key="11">
    <source>
        <dbReference type="SAM" id="MobiDB-lite"/>
    </source>
</evidence>
<keyword evidence="5 10" id="KW-0378">Hydrolase</keyword>
<sequence>MPSILSYFDNIISPEFAGEVPAQTQTVAPTKVKFEQPKEQAGLLCTAELETARERCRRKVEAIVRDCRARNCRYRDIEFDLEGDKQRCLYGLNVPKWDPETGQLPPTEPADVLRVTQIFEEPEFFIDGANSSDVAQGYLGNCWFMSAVSTVATSEGLINRICVHRDEQVGVYGFLFYRDAGWVDVIIDDLLYTRIPKFEELWGEQKELYHDDKEKFDSRARVGGKTLFFARSKTENETWLPLLEKAYAKLHGDYQALEGGWDSEAIEGMTGGISNIIHVKDILDTDRFWEEQLLNANKDRLFGCVIGDSRGEVKGLVTWHAYAVLEALEVNGRRFVRIRNPWGKSEWNGPWSDGSKEWTKEWLNRLDELHHKFGDDGEFLMEYKDFLKTWVTIERSRLFDAGWKLSSMWLNVVSRTYPCAWSFGDVSFTFSVTEDSPAAIVLSQLNERYFADISGYNDWSMDFVVYRKGAPTEEPYTRSYHNLFWRRTVSVELDKLEKGDYVVHVRLDRKQKWGRKKTYYQDSLDDWEVRKLSKVWTQTAISRSIAVSQPYSDYLPAPEELFGGEDLNSLEEKQISLEIPLPTTASESNPALATTENLNPAPKPKAETAESKPDVKDKTNGEETKAADEPGVKSPAGGETKVNGDAEKDVKNEKKDEKDKKDEGPIVITGAELAQSSKAVHEGFTCKECKMSPIEGPWYRCLNSACLSYNICEKCMKTKPNAHDKTHKLLYIQTAEDSKKLKDQLKEGEDNSITLGLRIYTEGSSVITISKPTDEEIKLIHAAIRGLNSVSHLPSLYNPDLSMQLSQHLFDAQMVVYRANRSNDQLSGAPLGRETSTYTPPTLPPDIPGKLSRVVGAPSDMEVQSVQSVLRHVENLSHNPQRYDANLSMQLSQHLFDIQLARHIHNAAQGVYGSNDGVNKEPDVQAEMGSRVLSGLTRLESVLQDIKETTTGSKAALEDINQAISSGQGTHSSGEKTTSPELATGMMSGLSRMEQLMIQMQETMKGSKDILENVNRVLMSSQRTQSTVGSFDSSERSTVHMNPVNQQGILASVSVTHFLNRGLSCASLTGMWSTYASLLADWCGVRALDG</sequence>
<keyword evidence="2 10" id="KW-0645">Protease</keyword>
<keyword evidence="7" id="KW-0862">Zinc</keyword>
<feature type="domain" description="ZZ-type" evidence="12">
    <location>
        <begin position="681"/>
        <end position="737"/>
    </location>
</feature>
<dbReference type="SMART" id="SM00291">
    <property type="entry name" value="ZnF_ZZ"/>
    <property type="match status" value="1"/>
</dbReference>
<evidence type="ECO:0000256" key="3">
    <source>
        <dbReference type="ARBA" id="ARBA00022723"/>
    </source>
</evidence>
<dbReference type="GO" id="GO:0004198">
    <property type="term" value="F:calcium-dependent cysteine-type endopeptidase activity"/>
    <property type="evidence" value="ECO:0007669"/>
    <property type="project" value="InterPro"/>
</dbReference>
<feature type="region of interest" description="Disordered" evidence="11">
    <location>
        <begin position="824"/>
        <end position="847"/>
    </location>
</feature>
<evidence type="ECO:0000256" key="1">
    <source>
        <dbReference type="ARBA" id="ARBA00007623"/>
    </source>
</evidence>
<dbReference type="PANTHER" id="PTHR10183">
    <property type="entry name" value="CALPAIN"/>
    <property type="match status" value="1"/>
</dbReference>
<dbReference type="CDD" id="cd00044">
    <property type="entry name" value="CysPc"/>
    <property type="match status" value="1"/>
</dbReference>
<evidence type="ECO:0000256" key="7">
    <source>
        <dbReference type="ARBA" id="ARBA00022833"/>
    </source>
</evidence>
<evidence type="ECO:0000259" key="13">
    <source>
        <dbReference type="PROSITE" id="PS50203"/>
    </source>
</evidence>
<protein>
    <submittedName>
        <fullName evidence="14">Calpain-1 protein</fullName>
    </submittedName>
</protein>
<dbReference type="Gene3D" id="3.90.70.10">
    <property type="entry name" value="Cysteine proteinases"/>
    <property type="match status" value="1"/>
</dbReference>
<dbReference type="SUPFAM" id="SSF57850">
    <property type="entry name" value="RING/U-box"/>
    <property type="match status" value="1"/>
</dbReference>
<evidence type="ECO:0000256" key="8">
    <source>
        <dbReference type="PIRSR" id="PIRSR622684-1"/>
    </source>
</evidence>
<dbReference type="PROSITE" id="PS00139">
    <property type="entry name" value="THIOL_PROTEASE_CYS"/>
    <property type="match status" value="1"/>
</dbReference>
<dbReference type="InterPro" id="IPR022684">
    <property type="entry name" value="Calpain_cysteine_protease"/>
</dbReference>
<keyword evidence="15" id="KW-1185">Reference proteome</keyword>
<feature type="compositionally biased region" description="Polar residues" evidence="11">
    <location>
        <begin position="583"/>
        <end position="598"/>
    </location>
</feature>
<dbReference type="PRINTS" id="PR00704">
    <property type="entry name" value="CALPAIN"/>
</dbReference>